<evidence type="ECO:0000256" key="2">
    <source>
        <dbReference type="ARBA" id="ARBA00007965"/>
    </source>
</evidence>
<dbReference type="SUPFAM" id="SSF103473">
    <property type="entry name" value="MFS general substrate transporter"/>
    <property type="match status" value="1"/>
</dbReference>
<keyword evidence="4 7" id="KW-0812">Transmembrane</keyword>
<keyword evidence="9" id="KW-1185">Reference proteome</keyword>
<feature type="transmembrane region" description="Helical" evidence="7">
    <location>
        <begin position="238"/>
        <end position="261"/>
    </location>
</feature>
<evidence type="ECO:0000313" key="8">
    <source>
        <dbReference type="EMBL" id="KAK3918699.1"/>
    </source>
</evidence>
<dbReference type="Pfam" id="PF01733">
    <property type="entry name" value="Nucleoside_tran"/>
    <property type="match status" value="1"/>
</dbReference>
<name>A0AAE1HCJ6_9NEOP</name>
<dbReference type="InterPro" id="IPR036259">
    <property type="entry name" value="MFS_trans_sf"/>
</dbReference>
<evidence type="ECO:0000256" key="1">
    <source>
        <dbReference type="ARBA" id="ARBA00004141"/>
    </source>
</evidence>
<feature type="transmembrane region" description="Helical" evidence="7">
    <location>
        <begin position="395"/>
        <end position="419"/>
    </location>
</feature>
<comment type="similarity">
    <text evidence="2">Belongs to the SLC29A/ENT transporter (TC 2.A.57) family.</text>
</comment>
<comment type="caution">
    <text evidence="8">The sequence shown here is derived from an EMBL/GenBank/DDBJ whole genome shotgun (WGS) entry which is preliminary data.</text>
</comment>
<feature type="transmembrane region" description="Helical" evidence="7">
    <location>
        <begin position="173"/>
        <end position="192"/>
    </location>
</feature>
<feature type="transmembrane region" description="Helical" evidence="7">
    <location>
        <begin position="94"/>
        <end position="114"/>
    </location>
</feature>
<evidence type="ECO:0000256" key="4">
    <source>
        <dbReference type="ARBA" id="ARBA00022692"/>
    </source>
</evidence>
<keyword evidence="3" id="KW-0813">Transport</keyword>
<evidence type="ECO:0000256" key="6">
    <source>
        <dbReference type="ARBA" id="ARBA00023136"/>
    </source>
</evidence>
<dbReference type="GO" id="GO:0005337">
    <property type="term" value="F:nucleoside transmembrane transporter activity"/>
    <property type="evidence" value="ECO:0007669"/>
    <property type="project" value="InterPro"/>
</dbReference>
<feature type="transmembrane region" description="Helical" evidence="7">
    <location>
        <begin position="267"/>
        <end position="289"/>
    </location>
</feature>
<feature type="transmembrane region" description="Helical" evidence="7">
    <location>
        <begin position="426"/>
        <end position="443"/>
    </location>
</feature>
<reference evidence="8" key="2">
    <citation type="journal article" date="2023" name="BMC Genomics">
        <title>Pest status, molecular evolution, and epigenetic factors derived from the genome assembly of Frankliniella fusca, a thysanopteran phytovirus vector.</title>
        <authorList>
            <person name="Catto M.A."/>
            <person name="Labadie P.E."/>
            <person name="Jacobson A.L."/>
            <person name="Kennedy G.G."/>
            <person name="Srinivasan R."/>
            <person name="Hunt B.G."/>
        </authorList>
    </citation>
    <scope>NUCLEOTIDE SEQUENCE</scope>
    <source>
        <strain evidence="8">PL_HMW_Pooled</strain>
    </source>
</reference>
<sequence>MTADQGCQLVEANLAPALWGFPCSQPSPQPCGAGLPAAAGEVHEKQPFLANTEPVRLTPAWEDTNLPNDELNFKGVTMEQADLEMNPPRDRFNLVYLTLLLHGIGTLMPWNMFITPKDYFVDYKLGNGTSAGKDFKYDEDFLAYISFAAQVPNLLFNWLNVFVQFGGSVTTRVVWSILVMVFIFVMTVVLAMMDSSDWPGTFFWVTMVSVVILNMASGIYQNTVYGMGAKLPPKYTGAIVLGSNISGTFTAIISFIALLMAPNVRTAAIYYFIAALLVLLACFDTYFALPLNRFYRYHELMSQKELQKKKRENLGAVPRTPFFAVFRKCYPQCLNVFMVFFVTLALFPTVQSGTSISELKHRKELKLHQAKFCDIIFFVADIKRSDPHFFIEDRFYLSVLCFITFNVCAMIGSSLSTWIRWPGPRLLTVAVWLRLLFIPLFVFCNYLPKDETRTFPIIIKNDWVYWVLGIAMGVTSGHFSSLAMMYCPQKVDPQHQSIAGMLGAAFLVTGIFCGILFSPVLKWFVTNVSWDIDWSI</sequence>
<keyword evidence="5 7" id="KW-1133">Transmembrane helix</keyword>
<dbReference type="EMBL" id="JAHWGI010000960">
    <property type="protein sequence ID" value="KAK3918699.1"/>
    <property type="molecule type" value="Genomic_DNA"/>
</dbReference>
<evidence type="ECO:0000256" key="3">
    <source>
        <dbReference type="ARBA" id="ARBA00022448"/>
    </source>
</evidence>
<dbReference type="PIRSF" id="PIRSF016379">
    <property type="entry name" value="ENT"/>
    <property type="match status" value="1"/>
</dbReference>
<dbReference type="Proteomes" id="UP001219518">
    <property type="component" value="Unassembled WGS sequence"/>
</dbReference>
<organism evidence="8 9">
    <name type="scientific">Frankliniella fusca</name>
    <dbReference type="NCBI Taxonomy" id="407009"/>
    <lineage>
        <taxon>Eukaryota</taxon>
        <taxon>Metazoa</taxon>
        <taxon>Ecdysozoa</taxon>
        <taxon>Arthropoda</taxon>
        <taxon>Hexapoda</taxon>
        <taxon>Insecta</taxon>
        <taxon>Pterygota</taxon>
        <taxon>Neoptera</taxon>
        <taxon>Paraneoptera</taxon>
        <taxon>Thysanoptera</taxon>
        <taxon>Terebrantia</taxon>
        <taxon>Thripoidea</taxon>
        <taxon>Thripidae</taxon>
        <taxon>Frankliniella</taxon>
    </lineage>
</organism>
<dbReference type="GO" id="GO:0005886">
    <property type="term" value="C:plasma membrane"/>
    <property type="evidence" value="ECO:0007669"/>
    <property type="project" value="TreeGrafter"/>
</dbReference>
<dbReference type="PANTHER" id="PTHR10332:SF80">
    <property type="entry name" value="EQUILIBRATIVE NUCLEOSIDE TRANSPORTER 2, ISOFORM A"/>
    <property type="match status" value="1"/>
</dbReference>
<evidence type="ECO:0000256" key="5">
    <source>
        <dbReference type="ARBA" id="ARBA00022989"/>
    </source>
</evidence>
<dbReference type="PRINTS" id="PR01130">
    <property type="entry name" value="DERENTRNSPRT"/>
</dbReference>
<reference evidence="8" key="1">
    <citation type="submission" date="2021-07" db="EMBL/GenBank/DDBJ databases">
        <authorList>
            <person name="Catto M.A."/>
            <person name="Jacobson A."/>
            <person name="Kennedy G."/>
            <person name="Labadie P."/>
            <person name="Hunt B.G."/>
            <person name="Srinivasan R."/>
        </authorList>
    </citation>
    <scope>NUCLEOTIDE SEQUENCE</scope>
    <source>
        <strain evidence="8">PL_HMW_Pooled</strain>
        <tissue evidence="8">Head</tissue>
    </source>
</reference>
<gene>
    <name evidence="8" type="ORF">KUF71_007946</name>
</gene>
<feature type="transmembrane region" description="Helical" evidence="7">
    <location>
        <begin position="198"/>
        <end position="217"/>
    </location>
</feature>
<dbReference type="AlphaFoldDB" id="A0AAE1HCJ6"/>
<keyword evidence="6 7" id="KW-0472">Membrane</keyword>
<accession>A0AAE1HCJ6</accession>
<feature type="transmembrane region" description="Helical" evidence="7">
    <location>
        <begin position="141"/>
        <end position="161"/>
    </location>
</feature>
<evidence type="ECO:0000313" key="9">
    <source>
        <dbReference type="Proteomes" id="UP001219518"/>
    </source>
</evidence>
<protein>
    <submittedName>
        <fullName evidence="8">Equilibrative nucleoside transporter 3</fullName>
    </submittedName>
</protein>
<feature type="transmembrane region" description="Helical" evidence="7">
    <location>
        <begin position="329"/>
        <end position="350"/>
    </location>
</feature>
<feature type="transmembrane region" description="Helical" evidence="7">
    <location>
        <begin position="498"/>
        <end position="521"/>
    </location>
</feature>
<evidence type="ECO:0000256" key="7">
    <source>
        <dbReference type="SAM" id="Phobius"/>
    </source>
</evidence>
<feature type="transmembrane region" description="Helical" evidence="7">
    <location>
        <begin position="463"/>
        <end position="486"/>
    </location>
</feature>
<dbReference type="InterPro" id="IPR002259">
    <property type="entry name" value="Eqnu_transpt"/>
</dbReference>
<dbReference type="PANTHER" id="PTHR10332">
    <property type="entry name" value="EQUILIBRATIVE NUCLEOSIDE TRANSPORTER"/>
    <property type="match status" value="1"/>
</dbReference>
<comment type="subcellular location">
    <subcellularLocation>
        <location evidence="1">Membrane</location>
        <topology evidence="1">Multi-pass membrane protein</topology>
    </subcellularLocation>
</comment>
<proteinExistence type="inferred from homology"/>